<dbReference type="AlphaFoldDB" id="A0AAV5RSJ1"/>
<evidence type="ECO:0000256" key="5">
    <source>
        <dbReference type="PROSITE-ProRule" id="PRU00339"/>
    </source>
</evidence>
<dbReference type="SMART" id="SM00028">
    <property type="entry name" value="TPR"/>
    <property type="match status" value="2"/>
</dbReference>
<accession>A0AAV5RSJ1</accession>
<keyword evidence="2" id="KW-0963">Cytoplasm</keyword>
<dbReference type="PANTHER" id="PTHR45984">
    <property type="entry name" value="RNA (RNA) POLYMERASE II ASSOCIATED PROTEIN HOMOLOG"/>
    <property type="match status" value="1"/>
</dbReference>
<dbReference type="Proteomes" id="UP001377567">
    <property type="component" value="Unassembled WGS sequence"/>
</dbReference>
<evidence type="ECO:0000256" key="4">
    <source>
        <dbReference type="ARBA" id="ARBA00022803"/>
    </source>
</evidence>
<evidence type="ECO:0000256" key="3">
    <source>
        <dbReference type="ARBA" id="ARBA00022737"/>
    </source>
</evidence>
<name>A0AAV5RSJ1_MAUHU</name>
<dbReference type="PROSITE" id="PS50005">
    <property type="entry name" value="TPR"/>
    <property type="match status" value="1"/>
</dbReference>
<dbReference type="GO" id="GO:0005829">
    <property type="term" value="C:cytosol"/>
    <property type="evidence" value="ECO:0007669"/>
    <property type="project" value="TreeGrafter"/>
</dbReference>
<comment type="subcellular location">
    <subcellularLocation>
        <location evidence="1">Cytoplasm</location>
    </subcellularLocation>
</comment>
<comment type="caution">
    <text evidence="6">The sequence shown here is derived from an EMBL/GenBank/DDBJ whole genome shotgun (WGS) entry which is preliminary data.</text>
</comment>
<keyword evidence="3" id="KW-0677">Repeat</keyword>
<proteinExistence type="predicted"/>
<evidence type="ECO:0000313" key="6">
    <source>
        <dbReference type="EMBL" id="GMM54141.1"/>
    </source>
</evidence>
<dbReference type="GO" id="GO:0005739">
    <property type="term" value="C:mitochondrion"/>
    <property type="evidence" value="ECO:0007669"/>
    <property type="project" value="TreeGrafter"/>
</dbReference>
<evidence type="ECO:0000256" key="1">
    <source>
        <dbReference type="ARBA" id="ARBA00004496"/>
    </source>
</evidence>
<dbReference type="Pfam" id="PF00515">
    <property type="entry name" value="TPR_1"/>
    <property type="match status" value="1"/>
</dbReference>
<dbReference type="GO" id="GO:0031072">
    <property type="term" value="F:heat shock protein binding"/>
    <property type="evidence" value="ECO:0007669"/>
    <property type="project" value="TreeGrafter"/>
</dbReference>
<organism evidence="6 7">
    <name type="scientific">Maudiozyma humilis</name>
    <name type="common">Sour dough yeast</name>
    <name type="synonym">Kazachstania humilis</name>
    <dbReference type="NCBI Taxonomy" id="51915"/>
    <lineage>
        <taxon>Eukaryota</taxon>
        <taxon>Fungi</taxon>
        <taxon>Dikarya</taxon>
        <taxon>Ascomycota</taxon>
        <taxon>Saccharomycotina</taxon>
        <taxon>Saccharomycetes</taxon>
        <taxon>Saccharomycetales</taxon>
        <taxon>Saccharomycetaceae</taxon>
        <taxon>Maudiozyma</taxon>
    </lineage>
</organism>
<keyword evidence="7" id="KW-1185">Reference proteome</keyword>
<dbReference type="PANTHER" id="PTHR45984:SF1">
    <property type="entry name" value="SPAG1 AXONEMAL DYNEIN ASSEMBLY FACTOR"/>
    <property type="match status" value="1"/>
</dbReference>
<dbReference type="SUPFAM" id="SSF48452">
    <property type="entry name" value="TPR-like"/>
    <property type="match status" value="1"/>
</dbReference>
<dbReference type="EMBL" id="BTGD01000001">
    <property type="protein sequence ID" value="GMM54141.1"/>
    <property type="molecule type" value="Genomic_DNA"/>
</dbReference>
<gene>
    <name evidence="6" type="ORF">DAKH74_007570</name>
</gene>
<keyword evidence="4 5" id="KW-0802">TPR repeat</keyword>
<protein>
    <submittedName>
        <fullName evidence="6">Tah1 protein</fullName>
    </submittedName>
</protein>
<evidence type="ECO:0000313" key="7">
    <source>
        <dbReference type="Proteomes" id="UP001377567"/>
    </source>
</evidence>
<sequence>MSLFDSFKERGNTFFKAGKYKDAIGCYDHCIKIQPSEIAPYTNKALCQIKSGDYEGAIVSCNEAKNHVQPGNPEHKRLSMKLTHHLTVASEALGITQEASDDLLPPKKESEEGTSEITIVEVDTLPAEFRRI</sequence>
<dbReference type="Gene3D" id="1.25.40.10">
    <property type="entry name" value="Tetratricopeptide repeat domain"/>
    <property type="match status" value="1"/>
</dbReference>
<feature type="repeat" description="TPR" evidence="5">
    <location>
        <begin position="4"/>
        <end position="37"/>
    </location>
</feature>
<dbReference type="InterPro" id="IPR019734">
    <property type="entry name" value="TPR_rpt"/>
</dbReference>
<dbReference type="InterPro" id="IPR051982">
    <property type="entry name" value="CiliaryAsmbly_MitoImport"/>
</dbReference>
<dbReference type="GO" id="GO:0006626">
    <property type="term" value="P:protein targeting to mitochondrion"/>
    <property type="evidence" value="ECO:0007669"/>
    <property type="project" value="TreeGrafter"/>
</dbReference>
<reference evidence="6 7" key="1">
    <citation type="journal article" date="2023" name="Elife">
        <title>Identification of key yeast species and microbe-microbe interactions impacting larval growth of Drosophila in the wild.</title>
        <authorList>
            <person name="Mure A."/>
            <person name="Sugiura Y."/>
            <person name="Maeda R."/>
            <person name="Honda K."/>
            <person name="Sakurai N."/>
            <person name="Takahashi Y."/>
            <person name="Watada M."/>
            <person name="Katoh T."/>
            <person name="Gotoh A."/>
            <person name="Gotoh Y."/>
            <person name="Taniguchi I."/>
            <person name="Nakamura K."/>
            <person name="Hayashi T."/>
            <person name="Katayama T."/>
            <person name="Uemura T."/>
            <person name="Hattori Y."/>
        </authorList>
    </citation>
    <scope>NUCLEOTIDE SEQUENCE [LARGE SCALE GENOMIC DNA]</scope>
    <source>
        <strain evidence="6 7">KH-74</strain>
    </source>
</reference>
<evidence type="ECO:0000256" key="2">
    <source>
        <dbReference type="ARBA" id="ARBA00022490"/>
    </source>
</evidence>
<dbReference type="InterPro" id="IPR011990">
    <property type="entry name" value="TPR-like_helical_dom_sf"/>
</dbReference>